<comment type="similarity">
    <text evidence="1">Belongs to the peptidase A1 family.</text>
</comment>
<evidence type="ECO:0000313" key="7">
    <source>
        <dbReference type="EMBL" id="PNS93778.1"/>
    </source>
</evidence>
<dbReference type="InterPro" id="IPR033121">
    <property type="entry name" value="PEPTIDASE_A1"/>
</dbReference>
<dbReference type="FunFam" id="2.40.70.10:FF:000033">
    <property type="entry name" value="Aspartyl protease family protein"/>
    <property type="match status" value="1"/>
</dbReference>
<dbReference type="SUPFAM" id="SSF50630">
    <property type="entry name" value="Acid proteases"/>
    <property type="match status" value="1"/>
</dbReference>
<dbReference type="InterPro" id="IPR001969">
    <property type="entry name" value="Aspartic_peptidase_AS"/>
</dbReference>
<evidence type="ECO:0000259" key="6">
    <source>
        <dbReference type="PROSITE" id="PS51767"/>
    </source>
</evidence>
<dbReference type="InterPro" id="IPR032861">
    <property type="entry name" value="TAXi_N"/>
</dbReference>
<keyword evidence="3" id="KW-0064">Aspartyl protease</keyword>
<dbReference type="InterPro" id="IPR034161">
    <property type="entry name" value="Pepsin-like_plant"/>
</dbReference>
<protein>
    <recommendedName>
        <fullName evidence="6">Peptidase A1 domain-containing protein</fullName>
    </recommendedName>
</protein>
<organism evidence="7 8">
    <name type="scientific">Populus trichocarpa</name>
    <name type="common">Western balsam poplar</name>
    <name type="synonym">Populus balsamifera subsp. trichocarpa</name>
    <dbReference type="NCBI Taxonomy" id="3694"/>
    <lineage>
        <taxon>Eukaryota</taxon>
        <taxon>Viridiplantae</taxon>
        <taxon>Streptophyta</taxon>
        <taxon>Embryophyta</taxon>
        <taxon>Tracheophyta</taxon>
        <taxon>Spermatophyta</taxon>
        <taxon>Magnoliopsida</taxon>
        <taxon>eudicotyledons</taxon>
        <taxon>Gunneridae</taxon>
        <taxon>Pentapetalae</taxon>
        <taxon>rosids</taxon>
        <taxon>fabids</taxon>
        <taxon>Malpighiales</taxon>
        <taxon>Salicaceae</taxon>
        <taxon>Saliceae</taxon>
        <taxon>Populus</taxon>
    </lineage>
</organism>
<evidence type="ECO:0000256" key="5">
    <source>
        <dbReference type="ARBA" id="ARBA00023180"/>
    </source>
</evidence>
<name>A0A2K1WZ35_POPTR</name>
<accession>A0A2K1WZ35</accession>
<dbReference type="Proteomes" id="UP000006729">
    <property type="component" value="Chromosome 18"/>
</dbReference>
<dbReference type="PANTHER" id="PTHR47967">
    <property type="entry name" value="OS07G0603500 PROTEIN-RELATED"/>
    <property type="match status" value="1"/>
</dbReference>
<feature type="domain" description="Peptidase A1" evidence="6">
    <location>
        <begin position="52"/>
        <end position="365"/>
    </location>
</feature>
<keyword evidence="8" id="KW-1185">Reference proteome</keyword>
<proteinExistence type="inferred from homology"/>
<dbReference type="PROSITE" id="PS00141">
    <property type="entry name" value="ASP_PROTEASE"/>
    <property type="match status" value="1"/>
</dbReference>
<dbReference type="Pfam" id="PF14543">
    <property type="entry name" value="TAXi_N"/>
    <property type="match status" value="1"/>
</dbReference>
<dbReference type="EMBL" id="CM009307">
    <property type="protein sequence ID" value="PNS93778.1"/>
    <property type="molecule type" value="Genomic_DNA"/>
</dbReference>
<gene>
    <name evidence="7" type="ORF">POPTR_018G106500</name>
</gene>
<dbReference type="Pfam" id="PF14541">
    <property type="entry name" value="TAXi_C"/>
    <property type="match status" value="1"/>
</dbReference>
<reference evidence="7 8" key="1">
    <citation type="journal article" date="2006" name="Science">
        <title>The genome of black cottonwood, Populus trichocarpa (Torr. &amp; Gray).</title>
        <authorList>
            <person name="Tuskan G.A."/>
            <person name="Difazio S."/>
            <person name="Jansson S."/>
            <person name="Bohlmann J."/>
            <person name="Grigoriev I."/>
            <person name="Hellsten U."/>
            <person name="Putnam N."/>
            <person name="Ralph S."/>
            <person name="Rombauts S."/>
            <person name="Salamov A."/>
            <person name="Schein J."/>
            <person name="Sterck L."/>
            <person name="Aerts A."/>
            <person name="Bhalerao R.R."/>
            <person name="Bhalerao R.P."/>
            <person name="Blaudez D."/>
            <person name="Boerjan W."/>
            <person name="Brun A."/>
            <person name="Brunner A."/>
            <person name="Busov V."/>
            <person name="Campbell M."/>
            <person name="Carlson J."/>
            <person name="Chalot M."/>
            <person name="Chapman J."/>
            <person name="Chen G.L."/>
            <person name="Cooper D."/>
            <person name="Coutinho P.M."/>
            <person name="Couturier J."/>
            <person name="Covert S."/>
            <person name="Cronk Q."/>
            <person name="Cunningham R."/>
            <person name="Davis J."/>
            <person name="Degroeve S."/>
            <person name="Dejardin A."/>
            <person name="Depamphilis C."/>
            <person name="Detter J."/>
            <person name="Dirks B."/>
            <person name="Dubchak I."/>
            <person name="Duplessis S."/>
            <person name="Ehlting J."/>
            <person name="Ellis B."/>
            <person name="Gendler K."/>
            <person name="Goodstein D."/>
            <person name="Gribskov M."/>
            <person name="Grimwood J."/>
            <person name="Groover A."/>
            <person name="Gunter L."/>
            <person name="Hamberger B."/>
            <person name="Heinze B."/>
            <person name="Helariutta Y."/>
            <person name="Henrissat B."/>
            <person name="Holligan D."/>
            <person name="Holt R."/>
            <person name="Huang W."/>
            <person name="Islam-Faridi N."/>
            <person name="Jones S."/>
            <person name="Jones-Rhoades M."/>
            <person name="Jorgensen R."/>
            <person name="Joshi C."/>
            <person name="Kangasjarvi J."/>
            <person name="Karlsson J."/>
            <person name="Kelleher C."/>
            <person name="Kirkpatrick R."/>
            <person name="Kirst M."/>
            <person name="Kohler A."/>
            <person name="Kalluri U."/>
            <person name="Larimer F."/>
            <person name="Leebens-Mack J."/>
            <person name="Leple J.C."/>
            <person name="Locascio P."/>
            <person name="Lou Y."/>
            <person name="Lucas S."/>
            <person name="Martin F."/>
            <person name="Montanini B."/>
            <person name="Napoli C."/>
            <person name="Nelson D.R."/>
            <person name="Nelson C."/>
            <person name="Nieminen K."/>
            <person name="Nilsson O."/>
            <person name="Pereda V."/>
            <person name="Peter G."/>
            <person name="Philippe R."/>
            <person name="Pilate G."/>
            <person name="Poliakov A."/>
            <person name="Razumovskaya J."/>
            <person name="Richardson P."/>
            <person name="Rinaldi C."/>
            <person name="Ritland K."/>
            <person name="Rouze P."/>
            <person name="Ryaboy D."/>
            <person name="Schmutz J."/>
            <person name="Schrader J."/>
            <person name="Segerman B."/>
            <person name="Shin H."/>
            <person name="Siddiqui A."/>
            <person name="Sterky F."/>
            <person name="Terry A."/>
            <person name="Tsai C.J."/>
            <person name="Uberbacher E."/>
            <person name="Unneberg P."/>
            <person name="Vahala J."/>
            <person name="Wall K."/>
            <person name="Wessler S."/>
            <person name="Yang G."/>
            <person name="Yin T."/>
            <person name="Douglas C."/>
            <person name="Marra M."/>
            <person name="Sandberg G."/>
            <person name="Van de Peer Y."/>
            <person name="Rokhsar D."/>
        </authorList>
    </citation>
    <scope>NUCLEOTIDE SEQUENCE [LARGE SCALE GENOMIC DNA]</scope>
    <source>
        <strain evidence="8">cv. Nisqually</strain>
    </source>
</reference>
<dbReference type="InterPro" id="IPR021109">
    <property type="entry name" value="Peptidase_aspartic_dom_sf"/>
</dbReference>
<evidence type="ECO:0000313" key="8">
    <source>
        <dbReference type="Proteomes" id="UP000006729"/>
    </source>
</evidence>
<dbReference type="InterPro" id="IPR051708">
    <property type="entry name" value="Plant_Aspart_Prot_A1"/>
</dbReference>
<keyword evidence="5" id="KW-0325">Glycoprotein</keyword>
<evidence type="ECO:0000256" key="1">
    <source>
        <dbReference type="ARBA" id="ARBA00007447"/>
    </source>
</evidence>
<dbReference type="InParanoid" id="A0A2K1WZ35"/>
<evidence type="ECO:0000256" key="4">
    <source>
        <dbReference type="ARBA" id="ARBA00022801"/>
    </source>
</evidence>
<sequence length="374" mass="41562">MLKSFTCKPDPTGNKYCCCTDPRSSANVLSGLVSDSHGIRTTLLLSQPSELFYINFSIGHPPLPQLAIMDSGSSFLWIKCLPCSPCSSKSPISIFDPRKSLTYSSMSCRRYRCNHSKCNSYNECTYNTTYVRGPGSTGIYVFEQLSFETIDDTKIVVPRVLLGCGRNLEVDKGQYNGVFGLGVGRETSLITQLGSQFSYCVGNIMDPHILTTSYPWKAAMVAIYYVTLEGISIEGKLLEIDRRIFERTAMVDNGVILDSGTAYTWLAQDAYNALSEEVQSLFREMLQRYKGMPNQLCYIGSVREDLSGFPAVTFHFANGAQLVLDTQSSSAVNGDNSKNLSVIGMMAQQNYNVGYDIGQNKLYFQRIDCELLKD</sequence>
<dbReference type="Gene3D" id="2.40.70.10">
    <property type="entry name" value="Acid Proteases"/>
    <property type="match status" value="2"/>
</dbReference>
<evidence type="ECO:0000256" key="2">
    <source>
        <dbReference type="ARBA" id="ARBA00022670"/>
    </source>
</evidence>
<dbReference type="GO" id="GO:0004190">
    <property type="term" value="F:aspartic-type endopeptidase activity"/>
    <property type="evidence" value="ECO:0000318"/>
    <property type="project" value="GO_Central"/>
</dbReference>
<dbReference type="InterPro" id="IPR032799">
    <property type="entry name" value="TAXi_C"/>
</dbReference>
<keyword evidence="2" id="KW-0645">Protease</keyword>
<evidence type="ECO:0000256" key="3">
    <source>
        <dbReference type="ARBA" id="ARBA00022750"/>
    </source>
</evidence>
<dbReference type="CDD" id="cd05476">
    <property type="entry name" value="pepsin_A_like_plant"/>
    <property type="match status" value="1"/>
</dbReference>
<keyword evidence="4" id="KW-0378">Hydrolase</keyword>
<dbReference type="PROSITE" id="PS51767">
    <property type="entry name" value="PEPTIDASE_A1"/>
    <property type="match status" value="1"/>
</dbReference>
<dbReference type="AlphaFoldDB" id="A0A2K1WZ35"/>
<dbReference type="PANTHER" id="PTHR47967:SF14">
    <property type="entry name" value="EUKARYOTIC ASPARTYL PROTEASE FAMILY PROTEIN"/>
    <property type="match status" value="1"/>
</dbReference>
<dbReference type="GO" id="GO:0005576">
    <property type="term" value="C:extracellular region"/>
    <property type="evidence" value="ECO:0000318"/>
    <property type="project" value="GO_Central"/>
</dbReference>
<dbReference type="GO" id="GO:0006508">
    <property type="term" value="P:proteolysis"/>
    <property type="evidence" value="ECO:0007669"/>
    <property type="project" value="UniProtKB-KW"/>
</dbReference>